<evidence type="ECO:0000313" key="1">
    <source>
        <dbReference type="EMBL" id="CAG7731378.1"/>
    </source>
</evidence>
<protein>
    <submittedName>
        <fullName evidence="1">Uncharacterized protein</fullName>
    </submittedName>
</protein>
<dbReference type="Proteomes" id="UP000708208">
    <property type="component" value="Unassembled WGS sequence"/>
</dbReference>
<accession>A0A8J2K1C5</accession>
<sequence>MEKTISQEKGDVFQCWGSGFPRKRKRLFPVWKGESATKESIPPEKVNFLEDQKKWIFPEKVHFAQEKGEGEFLKRK</sequence>
<reference evidence="1" key="1">
    <citation type="submission" date="2021-06" db="EMBL/GenBank/DDBJ databases">
        <authorList>
            <person name="Hodson N. C."/>
            <person name="Mongue J. A."/>
            <person name="Jaron S. K."/>
        </authorList>
    </citation>
    <scope>NUCLEOTIDE SEQUENCE</scope>
</reference>
<comment type="caution">
    <text evidence="1">The sequence shown here is derived from an EMBL/GenBank/DDBJ whole genome shotgun (WGS) entry which is preliminary data.</text>
</comment>
<dbReference type="EMBL" id="CAJVCH010211395">
    <property type="protein sequence ID" value="CAG7731378.1"/>
    <property type="molecule type" value="Genomic_DNA"/>
</dbReference>
<dbReference type="AlphaFoldDB" id="A0A8J2K1C5"/>
<proteinExistence type="predicted"/>
<organism evidence="1 2">
    <name type="scientific">Allacma fusca</name>
    <dbReference type="NCBI Taxonomy" id="39272"/>
    <lineage>
        <taxon>Eukaryota</taxon>
        <taxon>Metazoa</taxon>
        <taxon>Ecdysozoa</taxon>
        <taxon>Arthropoda</taxon>
        <taxon>Hexapoda</taxon>
        <taxon>Collembola</taxon>
        <taxon>Symphypleona</taxon>
        <taxon>Sminthuridae</taxon>
        <taxon>Allacma</taxon>
    </lineage>
</organism>
<evidence type="ECO:0000313" key="2">
    <source>
        <dbReference type="Proteomes" id="UP000708208"/>
    </source>
</evidence>
<name>A0A8J2K1C5_9HEXA</name>
<keyword evidence="2" id="KW-1185">Reference proteome</keyword>
<gene>
    <name evidence="1" type="ORF">AFUS01_LOCUS19973</name>
</gene>